<reference evidence="9 10" key="1">
    <citation type="submission" date="2016-11" db="EMBL/GenBank/DDBJ databases">
        <authorList>
            <person name="Jaros S."/>
            <person name="Januszkiewicz K."/>
            <person name="Wedrychowicz H."/>
        </authorList>
    </citation>
    <scope>NUCLEOTIDE SEQUENCE [LARGE SCALE GENOMIC DNA]</scope>
    <source>
        <strain evidence="9 10">NF2</strain>
    </source>
</reference>
<keyword evidence="6 7" id="KW-0472">Membrane</keyword>
<evidence type="ECO:0000256" key="5">
    <source>
        <dbReference type="ARBA" id="ARBA00022989"/>
    </source>
</evidence>
<evidence type="ECO:0000256" key="3">
    <source>
        <dbReference type="ARBA" id="ARBA00022475"/>
    </source>
</evidence>
<dbReference type="CDD" id="cd06261">
    <property type="entry name" value="TM_PBP2"/>
    <property type="match status" value="1"/>
</dbReference>
<feature type="transmembrane region" description="Helical" evidence="7">
    <location>
        <begin position="242"/>
        <end position="261"/>
    </location>
</feature>
<dbReference type="GO" id="GO:0055085">
    <property type="term" value="P:transmembrane transport"/>
    <property type="evidence" value="ECO:0007669"/>
    <property type="project" value="InterPro"/>
</dbReference>
<proteinExistence type="inferred from homology"/>
<evidence type="ECO:0000256" key="6">
    <source>
        <dbReference type="ARBA" id="ARBA00023136"/>
    </source>
</evidence>
<feature type="domain" description="ABC transmembrane type-1" evidence="8">
    <location>
        <begin position="71"/>
        <end position="261"/>
    </location>
</feature>
<comment type="similarity">
    <text evidence="7">Belongs to the binding-protein-dependent transport system permease family.</text>
</comment>
<dbReference type="Gene3D" id="1.10.3720.10">
    <property type="entry name" value="MetI-like"/>
    <property type="match status" value="1"/>
</dbReference>
<dbReference type="PROSITE" id="PS50928">
    <property type="entry name" value="ABC_TM1"/>
    <property type="match status" value="1"/>
</dbReference>
<evidence type="ECO:0000259" key="8">
    <source>
        <dbReference type="PROSITE" id="PS50928"/>
    </source>
</evidence>
<comment type="subcellular location">
    <subcellularLocation>
        <location evidence="1 7">Cell membrane</location>
        <topology evidence="1 7">Multi-pass membrane protein</topology>
    </subcellularLocation>
</comment>
<dbReference type="InterPro" id="IPR000515">
    <property type="entry name" value="MetI-like"/>
</dbReference>
<keyword evidence="2 7" id="KW-0813">Transport</keyword>
<dbReference type="Proteomes" id="UP000197781">
    <property type="component" value="Chromosome"/>
</dbReference>
<gene>
    <name evidence="9" type="ORF">BP422_19235</name>
</gene>
<dbReference type="RefSeq" id="WP_088909160.1">
    <property type="nucleotide sequence ID" value="NZ_CP018145.1"/>
</dbReference>
<evidence type="ECO:0000256" key="2">
    <source>
        <dbReference type="ARBA" id="ARBA00022448"/>
    </source>
</evidence>
<protein>
    <submittedName>
        <fullName evidence="9">ABC transporter permease</fullName>
    </submittedName>
</protein>
<accession>A0A220MK29</accession>
<dbReference type="AlphaFoldDB" id="A0A220MK29"/>
<evidence type="ECO:0000313" key="10">
    <source>
        <dbReference type="Proteomes" id="UP000197781"/>
    </source>
</evidence>
<feature type="transmembrane region" description="Helical" evidence="7">
    <location>
        <begin position="108"/>
        <end position="130"/>
    </location>
</feature>
<dbReference type="KEGG" id="bfm:BP422_19235"/>
<evidence type="ECO:0000256" key="7">
    <source>
        <dbReference type="RuleBase" id="RU363032"/>
    </source>
</evidence>
<keyword evidence="3" id="KW-1003">Cell membrane</keyword>
<evidence type="ECO:0000313" key="9">
    <source>
        <dbReference type="EMBL" id="ASJ55494.1"/>
    </source>
</evidence>
<dbReference type="EMBL" id="CP018145">
    <property type="protein sequence ID" value="ASJ55494.1"/>
    <property type="molecule type" value="Genomic_DNA"/>
</dbReference>
<sequence length="275" mass="31200">MQKRFPLNKIVGYLFVIASALIMLVPFLTTVFNSLKTYKQYMQFPPEWLPNPAQWGNYTTVWEQANFSSYTINSLIVAILSVIGALLSSSMIAFAFARLRFPFRDTLFMIVLGTMMIPGIVTIIPQFIIFKNLGLLDTLAPLWILEWLGQPFAIFLMRQAFLNIPKDYEEAAKLDGCNPFQIYWRVFLPMCKPSLATLAVFTFMGKWNEILAPVIYLISDENFTLPIGILSLSGQYKTEDQLLVAGALISLIPILIVFLFAEKYFVEGSKTSGLK</sequence>
<feature type="transmembrane region" description="Helical" evidence="7">
    <location>
        <begin position="182"/>
        <end position="204"/>
    </location>
</feature>
<name>A0A220MK29_9BACL</name>
<keyword evidence="5 7" id="KW-1133">Transmembrane helix</keyword>
<evidence type="ECO:0000256" key="1">
    <source>
        <dbReference type="ARBA" id="ARBA00004651"/>
    </source>
</evidence>
<dbReference type="PANTHER" id="PTHR43744:SF12">
    <property type="entry name" value="ABC TRANSPORTER PERMEASE PROTEIN MG189-RELATED"/>
    <property type="match status" value="1"/>
</dbReference>
<dbReference type="GO" id="GO:0005886">
    <property type="term" value="C:plasma membrane"/>
    <property type="evidence" value="ECO:0007669"/>
    <property type="project" value="UniProtKB-SubCell"/>
</dbReference>
<organism evidence="9 10">
    <name type="scientific">Brevibacillus formosus</name>
    <dbReference type="NCBI Taxonomy" id="54913"/>
    <lineage>
        <taxon>Bacteria</taxon>
        <taxon>Bacillati</taxon>
        <taxon>Bacillota</taxon>
        <taxon>Bacilli</taxon>
        <taxon>Bacillales</taxon>
        <taxon>Paenibacillaceae</taxon>
        <taxon>Brevibacillus</taxon>
    </lineage>
</organism>
<feature type="transmembrane region" description="Helical" evidence="7">
    <location>
        <begin position="142"/>
        <end position="161"/>
    </location>
</feature>
<keyword evidence="4 7" id="KW-0812">Transmembrane</keyword>
<feature type="transmembrane region" description="Helical" evidence="7">
    <location>
        <begin position="12"/>
        <end position="32"/>
    </location>
</feature>
<evidence type="ECO:0000256" key="4">
    <source>
        <dbReference type="ARBA" id="ARBA00022692"/>
    </source>
</evidence>
<dbReference type="PANTHER" id="PTHR43744">
    <property type="entry name" value="ABC TRANSPORTER PERMEASE PROTEIN MG189-RELATED-RELATED"/>
    <property type="match status" value="1"/>
</dbReference>
<dbReference type="SUPFAM" id="SSF161098">
    <property type="entry name" value="MetI-like"/>
    <property type="match status" value="1"/>
</dbReference>
<dbReference type="InterPro" id="IPR035906">
    <property type="entry name" value="MetI-like_sf"/>
</dbReference>
<feature type="transmembrane region" description="Helical" evidence="7">
    <location>
        <begin position="75"/>
        <end position="96"/>
    </location>
</feature>
<dbReference type="Pfam" id="PF00528">
    <property type="entry name" value="BPD_transp_1"/>
    <property type="match status" value="1"/>
</dbReference>